<evidence type="ECO:0000256" key="4">
    <source>
        <dbReference type="SAM" id="MobiDB-lite"/>
    </source>
</evidence>
<dbReference type="AlphaFoldDB" id="A0A1N6W257"/>
<feature type="region of interest" description="Disordered" evidence="4">
    <location>
        <begin position="1"/>
        <end position="35"/>
    </location>
</feature>
<dbReference type="Proteomes" id="UP000186235">
    <property type="component" value="Unassembled WGS sequence"/>
</dbReference>
<dbReference type="InterPro" id="IPR020818">
    <property type="entry name" value="Chaperonin_GroES"/>
</dbReference>
<dbReference type="SUPFAM" id="SSF50129">
    <property type="entry name" value="GroES-like"/>
    <property type="match status" value="1"/>
</dbReference>
<accession>A0A1N6W257</accession>
<sequence length="137" mass="14481">MRVGGTGSVVAVSKTTSAPATASSRPSPSRPAARDLPIRMLHDRLLVDPEVDASERQSSAGLVIPATAVGPKRLAWAVVVAAGEHVRQVAVGDRVLFDPDERAEVELGGKDLVLLRERDVHAVSQEVEEDGPTGLYL</sequence>
<proteinExistence type="inferred from homology"/>
<dbReference type="GO" id="GO:0044183">
    <property type="term" value="F:protein folding chaperone"/>
    <property type="evidence" value="ECO:0007669"/>
    <property type="project" value="InterPro"/>
</dbReference>
<dbReference type="CDD" id="cd00320">
    <property type="entry name" value="cpn10"/>
    <property type="match status" value="1"/>
</dbReference>
<evidence type="ECO:0000256" key="3">
    <source>
        <dbReference type="RuleBase" id="RU000535"/>
    </source>
</evidence>
<dbReference type="PRINTS" id="PR00297">
    <property type="entry name" value="CHAPERONIN10"/>
</dbReference>
<comment type="similarity">
    <text evidence="1 3">Belongs to the GroES chaperonin family.</text>
</comment>
<dbReference type="Gene3D" id="2.30.33.40">
    <property type="entry name" value="GroES chaperonin"/>
    <property type="match status" value="1"/>
</dbReference>
<organism evidence="5 6">
    <name type="scientific">Cellulosimicrobium aquatile</name>
    <dbReference type="NCBI Taxonomy" id="1612203"/>
    <lineage>
        <taxon>Bacteria</taxon>
        <taxon>Bacillati</taxon>
        <taxon>Actinomycetota</taxon>
        <taxon>Actinomycetes</taxon>
        <taxon>Micrococcales</taxon>
        <taxon>Promicromonosporaceae</taxon>
        <taxon>Cellulosimicrobium</taxon>
    </lineage>
</organism>
<protein>
    <recommendedName>
        <fullName evidence="3">10 kDa chaperonin</fullName>
    </recommendedName>
</protein>
<dbReference type="GO" id="GO:0005524">
    <property type="term" value="F:ATP binding"/>
    <property type="evidence" value="ECO:0007669"/>
    <property type="project" value="InterPro"/>
</dbReference>
<evidence type="ECO:0000313" key="5">
    <source>
        <dbReference type="EMBL" id="SIQ84207.1"/>
    </source>
</evidence>
<feature type="compositionally biased region" description="Low complexity" evidence="4">
    <location>
        <begin position="8"/>
        <end position="31"/>
    </location>
</feature>
<evidence type="ECO:0000313" key="6">
    <source>
        <dbReference type="Proteomes" id="UP000186235"/>
    </source>
</evidence>
<dbReference type="SMART" id="SM00883">
    <property type="entry name" value="Cpn10"/>
    <property type="match status" value="1"/>
</dbReference>
<keyword evidence="2 3" id="KW-0143">Chaperone</keyword>
<evidence type="ECO:0000256" key="1">
    <source>
        <dbReference type="ARBA" id="ARBA00006975"/>
    </source>
</evidence>
<name>A0A1N6W257_9MICO</name>
<comment type="subunit">
    <text evidence="3">Heptamer of 7 subunits arranged in a ring.</text>
</comment>
<gene>
    <name evidence="5" type="ORF">SAMN05518682_3791</name>
</gene>
<dbReference type="EMBL" id="FTMI01000009">
    <property type="protein sequence ID" value="SIQ84207.1"/>
    <property type="molecule type" value="Genomic_DNA"/>
</dbReference>
<reference evidence="6" key="1">
    <citation type="submission" date="2017-01" db="EMBL/GenBank/DDBJ databases">
        <authorList>
            <person name="Varghese N."/>
            <person name="Submissions S."/>
        </authorList>
    </citation>
    <scope>NUCLEOTIDE SEQUENCE [LARGE SCALE GENOMIC DNA]</scope>
    <source>
        <strain evidence="6">3bp</strain>
    </source>
</reference>
<keyword evidence="6" id="KW-1185">Reference proteome</keyword>
<evidence type="ECO:0000256" key="2">
    <source>
        <dbReference type="ARBA" id="ARBA00023186"/>
    </source>
</evidence>
<comment type="function">
    <text evidence="3">Together with the chaperonin GroEL, plays an essential role in assisting protein folding. The GroEL-GroES system forms a nano-cage that allows encapsulation of the non-native substrate proteins and provides a physical environment optimized to promote and accelerate protein folding. GroES binds to the apical surface of the GroEL ring, thereby capping the opening of the GroEL channel.</text>
</comment>
<dbReference type="InterPro" id="IPR011032">
    <property type="entry name" value="GroES-like_sf"/>
</dbReference>
<dbReference type="InterPro" id="IPR037124">
    <property type="entry name" value="Chaperonin_GroES_sf"/>
</dbReference>
<dbReference type="Pfam" id="PF00166">
    <property type="entry name" value="Cpn10"/>
    <property type="match status" value="1"/>
</dbReference>